<dbReference type="AlphaFoldDB" id="A0A202B2J9"/>
<gene>
    <name evidence="1" type="ORF">CBW21_22105</name>
</gene>
<dbReference type="Proteomes" id="UP000196342">
    <property type="component" value="Unassembled WGS sequence"/>
</dbReference>
<comment type="caution">
    <text evidence="1">The sequence shown here is derived from an EMBL/GenBank/DDBJ whole genome shotgun (WGS) entry which is preliminary data.</text>
</comment>
<sequence>MEMTEQGRKRITDARARIGTAAEKTLTDLREFLDKVDNLPDEQKALPLEITKSLIALLEESVRGVIEIGDALEQIDTEISHE</sequence>
<dbReference type="EMBL" id="NHOO01000030">
    <property type="protein sequence ID" value="OVE45689.1"/>
    <property type="molecule type" value="Genomic_DNA"/>
</dbReference>
<reference evidence="1 2" key="1">
    <citation type="submission" date="2017-05" db="EMBL/GenBank/DDBJ databases">
        <title>Chromobacterium violaceum GHPS1 isolated from Hydrocarbon polluted soil in French Guiana display an awesome secondary metabolite arsenal and a battery of drug and heavy-metal-resistance and detoxification of xenobiotics proteins.</title>
        <authorList>
            <person name="Belbahri L."/>
        </authorList>
    </citation>
    <scope>NUCLEOTIDE SEQUENCE [LARGE SCALE GENOMIC DNA]</scope>
    <source>
        <strain evidence="1 2">GHPS1</strain>
    </source>
</reference>
<organism evidence="1 2">
    <name type="scientific">Chromobacterium violaceum</name>
    <dbReference type="NCBI Taxonomy" id="536"/>
    <lineage>
        <taxon>Bacteria</taxon>
        <taxon>Pseudomonadati</taxon>
        <taxon>Pseudomonadota</taxon>
        <taxon>Betaproteobacteria</taxon>
        <taxon>Neisseriales</taxon>
        <taxon>Chromobacteriaceae</taxon>
        <taxon>Chromobacterium</taxon>
    </lineage>
</organism>
<evidence type="ECO:0000313" key="1">
    <source>
        <dbReference type="EMBL" id="OVE45689.1"/>
    </source>
</evidence>
<proteinExistence type="predicted"/>
<evidence type="ECO:0000313" key="2">
    <source>
        <dbReference type="Proteomes" id="UP000196342"/>
    </source>
</evidence>
<accession>A0A202B2J9</accession>
<name>A0A202B2J9_CHRVL</name>
<protein>
    <submittedName>
        <fullName evidence="1">Uncharacterized protein</fullName>
    </submittedName>
</protein>
<keyword evidence="2" id="KW-1185">Reference proteome</keyword>